<dbReference type="PROSITE" id="PS50994">
    <property type="entry name" value="INTEGRASE"/>
    <property type="match status" value="1"/>
</dbReference>
<evidence type="ECO:0000259" key="1">
    <source>
        <dbReference type="PROSITE" id="PS50994"/>
    </source>
</evidence>
<proteinExistence type="predicted"/>
<feature type="domain" description="Integrase catalytic" evidence="1">
    <location>
        <begin position="151"/>
        <end position="331"/>
    </location>
</feature>
<dbReference type="RefSeq" id="WP_091342309.1">
    <property type="nucleotide sequence ID" value="NZ_FMHV01000002.1"/>
</dbReference>
<dbReference type="Proteomes" id="UP000199413">
    <property type="component" value="Unassembled WGS sequence"/>
</dbReference>
<dbReference type="Pfam" id="PF13565">
    <property type="entry name" value="HTH_32"/>
    <property type="match status" value="1"/>
</dbReference>
<sequence>MSLRMLYLVFCRIAEWLTLLAESSAAKDVEILVLRHENAVLRRANPRPRLDWADRATLSALIRLLPRALKMHRLVTPATVLAWHRRLVARHWTYPNRRGRPSIDPAIVALIEQMARDNPGWGYQRIQGELLGLGYRVGASTIRRVLRRCGVPPVPLRRDHTTWRRFLSAQASTLLACDFFHVDCALTLKRLYVFFVLEVGSRYVHILGVTANPDGPWTAQQARNLLIDLGERAAQFKVLIRDRAGQFTAAFDAVLADAGITVCKIPPRSPRANAYAERFVLTARSEVTDRILIVGERHLRQTLGEYAGHYNGRRPHRALALQPPRSDRPVIDFTHERIRRRPVLGGLITEYERAA</sequence>
<dbReference type="Gene3D" id="3.30.420.10">
    <property type="entry name" value="Ribonuclease H-like superfamily/Ribonuclease H"/>
    <property type="match status" value="1"/>
</dbReference>
<dbReference type="EMBL" id="FMHV01000002">
    <property type="protein sequence ID" value="SCL27205.1"/>
    <property type="molecule type" value="Genomic_DNA"/>
</dbReference>
<dbReference type="GO" id="GO:0015074">
    <property type="term" value="P:DNA integration"/>
    <property type="evidence" value="ECO:0007669"/>
    <property type="project" value="InterPro"/>
</dbReference>
<name>A0A1C6SCI8_9ACTN</name>
<dbReference type="STRING" id="568872.GA0070624_3456"/>
<evidence type="ECO:0000313" key="2">
    <source>
        <dbReference type="EMBL" id="SCL27205.1"/>
    </source>
</evidence>
<protein>
    <submittedName>
        <fullName evidence="2">Integrase core domain-containing protein</fullName>
    </submittedName>
</protein>
<dbReference type="Pfam" id="PF13683">
    <property type="entry name" value="rve_3"/>
    <property type="match status" value="1"/>
</dbReference>
<dbReference type="InterPro" id="IPR009057">
    <property type="entry name" value="Homeodomain-like_sf"/>
</dbReference>
<organism evidence="2 3">
    <name type="scientific">Micromonospora rhizosphaerae</name>
    <dbReference type="NCBI Taxonomy" id="568872"/>
    <lineage>
        <taxon>Bacteria</taxon>
        <taxon>Bacillati</taxon>
        <taxon>Actinomycetota</taxon>
        <taxon>Actinomycetes</taxon>
        <taxon>Micromonosporales</taxon>
        <taxon>Micromonosporaceae</taxon>
        <taxon>Micromonospora</taxon>
    </lineage>
</organism>
<dbReference type="InterPro" id="IPR012337">
    <property type="entry name" value="RNaseH-like_sf"/>
</dbReference>
<keyword evidence="3" id="KW-1185">Reference proteome</keyword>
<reference evidence="3" key="1">
    <citation type="submission" date="2016-06" db="EMBL/GenBank/DDBJ databases">
        <authorList>
            <person name="Varghese N."/>
            <person name="Submissions Spin"/>
        </authorList>
    </citation>
    <scope>NUCLEOTIDE SEQUENCE [LARGE SCALE GENOMIC DNA]</scope>
    <source>
        <strain evidence="3">DSM 45431</strain>
    </source>
</reference>
<accession>A0A1C6SCI8</accession>
<dbReference type="AlphaFoldDB" id="A0A1C6SCI8"/>
<evidence type="ECO:0000313" key="3">
    <source>
        <dbReference type="Proteomes" id="UP000199413"/>
    </source>
</evidence>
<dbReference type="SUPFAM" id="SSF46689">
    <property type="entry name" value="Homeodomain-like"/>
    <property type="match status" value="1"/>
</dbReference>
<dbReference type="GO" id="GO:0003676">
    <property type="term" value="F:nucleic acid binding"/>
    <property type="evidence" value="ECO:0007669"/>
    <property type="project" value="InterPro"/>
</dbReference>
<dbReference type="InterPro" id="IPR036397">
    <property type="entry name" value="RNaseH_sf"/>
</dbReference>
<gene>
    <name evidence="2" type="ORF">GA0070624_3456</name>
</gene>
<dbReference type="OrthoDB" id="3205705at2"/>
<dbReference type="InterPro" id="IPR001584">
    <property type="entry name" value="Integrase_cat-core"/>
</dbReference>
<dbReference type="SUPFAM" id="SSF53098">
    <property type="entry name" value="Ribonuclease H-like"/>
    <property type="match status" value="1"/>
</dbReference>